<evidence type="ECO:0000313" key="2">
    <source>
        <dbReference type="Proteomes" id="UP000789508"/>
    </source>
</evidence>
<dbReference type="Proteomes" id="UP000789508">
    <property type="component" value="Unassembled WGS sequence"/>
</dbReference>
<sequence>MYVFANPVFPWPVIPLEDHIYILKEVISQGFTANKFFKKLGYQFSQREQAEEDLRKTLKKLASMNDDEHFRQAESLSNAIDKHLGSSTVKQYWNSVQIQEEQNTTRINQIIVEEKKKQHKYLVDSNVVTEHNMSSDKLTSEFQKIERTYYTSKIFKKTNIF</sequence>
<reference evidence="1" key="1">
    <citation type="submission" date="2021-06" db="EMBL/GenBank/DDBJ databases">
        <authorList>
            <person name="Kallberg Y."/>
            <person name="Tangrot J."/>
            <person name="Rosling A."/>
        </authorList>
    </citation>
    <scope>NUCLEOTIDE SEQUENCE</scope>
    <source>
        <strain evidence="1">FL130A</strain>
    </source>
</reference>
<comment type="caution">
    <text evidence="1">The sequence shown here is derived from an EMBL/GenBank/DDBJ whole genome shotgun (WGS) entry which is preliminary data.</text>
</comment>
<organism evidence="1 2">
    <name type="scientific">Ambispora leptoticha</name>
    <dbReference type="NCBI Taxonomy" id="144679"/>
    <lineage>
        <taxon>Eukaryota</taxon>
        <taxon>Fungi</taxon>
        <taxon>Fungi incertae sedis</taxon>
        <taxon>Mucoromycota</taxon>
        <taxon>Glomeromycotina</taxon>
        <taxon>Glomeromycetes</taxon>
        <taxon>Archaeosporales</taxon>
        <taxon>Ambisporaceae</taxon>
        <taxon>Ambispora</taxon>
    </lineage>
</organism>
<protein>
    <submittedName>
        <fullName evidence="1">8308_t:CDS:1</fullName>
    </submittedName>
</protein>
<evidence type="ECO:0000313" key="1">
    <source>
        <dbReference type="EMBL" id="CAG8485151.1"/>
    </source>
</evidence>
<gene>
    <name evidence="1" type="ORF">ALEPTO_LOCUS2694</name>
</gene>
<dbReference type="EMBL" id="CAJVPS010000418">
    <property type="protein sequence ID" value="CAG8485151.1"/>
    <property type="molecule type" value="Genomic_DNA"/>
</dbReference>
<dbReference type="OrthoDB" id="2441356at2759"/>
<name>A0A9N8WF41_9GLOM</name>
<dbReference type="AlphaFoldDB" id="A0A9N8WF41"/>
<proteinExistence type="predicted"/>
<keyword evidence="2" id="KW-1185">Reference proteome</keyword>
<accession>A0A9N8WF41</accession>